<evidence type="ECO:0000259" key="2">
    <source>
        <dbReference type="Pfam" id="PF06294"/>
    </source>
</evidence>
<dbReference type="Pfam" id="PF06294">
    <property type="entry name" value="CH_2"/>
    <property type="match status" value="1"/>
</dbReference>
<proteinExistence type="predicted"/>
<dbReference type="AlphaFoldDB" id="A0A0B7AAM7"/>
<gene>
    <name evidence="3" type="primary">ORF106327</name>
</gene>
<sequence length="276" mass="32256">MLGLAREVIKWLQSLDLMFQIKNPKWDLSNGYLIAEIFSWYFPQDIQMFSFYNGGSLELKKRNWYILKNFILKNQIGVTMEDVDGTIFCKEGAAIKLMESLYECLTNRSVKKVPSEKEFDYMDYAYQMCLPMHQRSTASKALKNNLRLPEILADLNITKGSIIPSWYSDRTVIKSQKIINDHIEHRREERRSNPSRFDIKPTLGDRCVRRSITQPKKVSLTLSHLNGTADNLSEQQSTEDKFTEQPLTREPSVHFKEVEVKQTNRNGLYQLPIQSY</sequence>
<dbReference type="InterPro" id="IPR052111">
    <property type="entry name" value="Spermatogenesis_Ciliary_MAP"/>
</dbReference>
<organism evidence="3">
    <name type="scientific">Arion vulgaris</name>
    <dbReference type="NCBI Taxonomy" id="1028688"/>
    <lineage>
        <taxon>Eukaryota</taxon>
        <taxon>Metazoa</taxon>
        <taxon>Spiralia</taxon>
        <taxon>Lophotrochozoa</taxon>
        <taxon>Mollusca</taxon>
        <taxon>Gastropoda</taxon>
        <taxon>Heterobranchia</taxon>
        <taxon>Euthyneura</taxon>
        <taxon>Panpulmonata</taxon>
        <taxon>Eupulmonata</taxon>
        <taxon>Stylommatophora</taxon>
        <taxon>Helicina</taxon>
        <taxon>Arionoidea</taxon>
        <taxon>Arionidae</taxon>
        <taxon>Arion</taxon>
    </lineage>
</organism>
<feature type="domain" description="CH-like" evidence="2">
    <location>
        <begin position="8"/>
        <end position="103"/>
    </location>
</feature>
<dbReference type="InterPro" id="IPR010441">
    <property type="entry name" value="CH_2"/>
</dbReference>
<dbReference type="GO" id="GO:0005930">
    <property type="term" value="C:axoneme"/>
    <property type="evidence" value="ECO:0007669"/>
    <property type="project" value="TreeGrafter"/>
</dbReference>
<reference evidence="3" key="1">
    <citation type="submission" date="2014-12" db="EMBL/GenBank/DDBJ databases">
        <title>Insight into the proteome of Arion vulgaris.</title>
        <authorList>
            <person name="Aradska J."/>
            <person name="Bulat T."/>
            <person name="Smidak R."/>
            <person name="Sarate P."/>
            <person name="Gangsoo J."/>
            <person name="Sialana F."/>
            <person name="Bilban M."/>
            <person name="Lubec G."/>
        </authorList>
    </citation>
    <scope>NUCLEOTIDE SEQUENCE</scope>
    <source>
        <tissue evidence="3">Skin</tissue>
    </source>
</reference>
<feature type="region of interest" description="Disordered" evidence="1">
    <location>
        <begin position="229"/>
        <end position="248"/>
    </location>
</feature>
<dbReference type="GO" id="GO:0051493">
    <property type="term" value="P:regulation of cytoskeleton organization"/>
    <property type="evidence" value="ECO:0007669"/>
    <property type="project" value="TreeGrafter"/>
</dbReference>
<name>A0A0B7AAM7_9EUPU</name>
<dbReference type="PANTHER" id="PTHR12509">
    <property type="entry name" value="SPERMATOGENESIS-ASSOCIATED 4-RELATED"/>
    <property type="match status" value="1"/>
</dbReference>
<accession>A0A0B7AAM7</accession>
<dbReference type="GO" id="GO:0008017">
    <property type="term" value="F:microtubule binding"/>
    <property type="evidence" value="ECO:0007669"/>
    <property type="project" value="TreeGrafter"/>
</dbReference>
<evidence type="ECO:0000256" key="1">
    <source>
        <dbReference type="SAM" id="MobiDB-lite"/>
    </source>
</evidence>
<dbReference type="PANTHER" id="PTHR12509:SF8">
    <property type="entry name" value="SPERMATOGENESIS-ASSOCIATED PROTEIN 4"/>
    <property type="match status" value="1"/>
</dbReference>
<protein>
    <recommendedName>
        <fullName evidence="2">CH-like domain-containing protein</fullName>
    </recommendedName>
</protein>
<dbReference type="Gene3D" id="1.10.418.10">
    <property type="entry name" value="Calponin-like domain"/>
    <property type="match status" value="1"/>
</dbReference>
<dbReference type="InterPro" id="IPR036872">
    <property type="entry name" value="CH_dom_sf"/>
</dbReference>
<dbReference type="EMBL" id="HACG01030862">
    <property type="protein sequence ID" value="CEK77727.1"/>
    <property type="molecule type" value="Transcribed_RNA"/>
</dbReference>
<evidence type="ECO:0000313" key="3">
    <source>
        <dbReference type="EMBL" id="CEK77727.1"/>
    </source>
</evidence>